<name>A0A0J6CSK4_9BACL</name>
<dbReference type="AlphaFoldDB" id="A0A0J6CSK4"/>
<dbReference type="OrthoDB" id="2623008at2"/>
<dbReference type="Proteomes" id="UP000035996">
    <property type="component" value="Unassembled WGS sequence"/>
</dbReference>
<gene>
    <name evidence="2" type="ORF">AB986_08775</name>
</gene>
<dbReference type="EMBL" id="LELK01000001">
    <property type="protein sequence ID" value="KMM39291.1"/>
    <property type="molecule type" value="Genomic_DNA"/>
</dbReference>
<evidence type="ECO:0000313" key="2">
    <source>
        <dbReference type="EMBL" id="KMM39291.1"/>
    </source>
</evidence>
<keyword evidence="3" id="KW-1185">Reference proteome</keyword>
<dbReference type="Pfam" id="PF23491">
    <property type="entry name" value="bPH_8"/>
    <property type="match status" value="1"/>
</dbReference>
<sequence length="87" mass="9828">MQLFEINVTKKNNSLIIKWQLSKIEILLSDITEVHYDNTYGGKDKSAIRIGNPYASTDTVVINTKKGNYVLFTNIGGMKEKIESYVA</sequence>
<reference evidence="2" key="1">
    <citation type="submission" date="2015-06" db="EMBL/GenBank/DDBJ databases">
        <authorList>
            <person name="Liu B."/>
            <person name="Wang J."/>
            <person name="Zhu Y."/>
            <person name="Liu G."/>
            <person name="Chen Q."/>
            <person name="Zheng C."/>
            <person name="Che J."/>
            <person name="Ge C."/>
            <person name="Shi H."/>
            <person name="Pan Z."/>
            <person name="Liu X."/>
        </authorList>
    </citation>
    <scope>NUCLEOTIDE SEQUENCE [LARGE SCALE GENOMIC DNA]</scope>
    <source>
        <strain evidence="2">DSM 16346</strain>
    </source>
</reference>
<proteinExistence type="predicted"/>
<dbReference type="InterPro" id="IPR055365">
    <property type="entry name" value="PH_SunI-like"/>
</dbReference>
<organism evidence="2 3">
    <name type="scientific">Guptibacillus hwajinpoensis</name>
    <dbReference type="NCBI Taxonomy" id="208199"/>
    <lineage>
        <taxon>Bacteria</taxon>
        <taxon>Bacillati</taxon>
        <taxon>Bacillota</taxon>
        <taxon>Bacilli</taxon>
        <taxon>Bacillales</taxon>
        <taxon>Guptibacillaceae</taxon>
        <taxon>Guptibacillus</taxon>
    </lineage>
</organism>
<dbReference type="RefSeq" id="WP_048310461.1">
    <property type="nucleotide sequence ID" value="NZ_CP119526.1"/>
</dbReference>
<dbReference type="PATRIC" id="fig|157733.3.peg.4045"/>
<feature type="domain" description="Sublancin immunity protein SunI-like PH" evidence="1">
    <location>
        <begin position="4"/>
        <end position="84"/>
    </location>
</feature>
<accession>A0A0J6CSK4</accession>
<comment type="caution">
    <text evidence="2">The sequence shown here is derived from an EMBL/GenBank/DDBJ whole genome shotgun (WGS) entry which is preliminary data.</text>
</comment>
<evidence type="ECO:0000313" key="3">
    <source>
        <dbReference type="Proteomes" id="UP000035996"/>
    </source>
</evidence>
<dbReference type="STRING" id="157733.AB986_08775"/>
<evidence type="ECO:0000259" key="1">
    <source>
        <dbReference type="Pfam" id="PF23491"/>
    </source>
</evidence>
<protein>
    <recommendedName>
        <fullName evidence="1">Sublancin immunity protein SunI-like PH domain-containing protein</fullName>
    </recommendedName>
</protein>